<protein>
    <submittedName>
        <fullName evidence="2">Uncharacterized protein</fullName>
    </submittedName>
</protein>
<dbReference type="Proteomes" id="UP000751190">
    <property type="component" value="Unassembled WGS sequence"/>
</dbReference>
<feature type="region of interest" description="Disordered" evidence="1">
    <location>
        <begin position="249"/>
        <end position="276"/>
    </location>
</feature>
<evidence type="ECO:0000256" key="1">
    <source>
        <dbReference type="SAM" id="MobiDB-lite"/>
    </source>
</evidence>
<gene>
    <name evidence="2" type="ORF">KFE25_004881</name>
</gene>
<evidence type="ECO:0000313" key="2">
    <source>
        <dbReference type="EMBL" id="KAG8463370.1"/>
    </source>
</evidence>
<accession>A0A8J6CB66</accession>
<keyword evidence="3" id="KW-1185">Reference proteome</keyword>
<proteinExistence type="predicted"/>
<dbReference type="EMBL" id="JAGTXO010000016">
    <property type="protein sequence ID" value="KAG8463370.1"/>
    <property type="molecule type" value="Genomic_DNA"/>
</dbReference>
<feature type="region of interest" description="Disordered" evidence="1">
    <location>
        <begin position="327"/>
        <end position="352"/>
    </location>
</feature>
<dbReference type="AlphaFoldDB" id="A0A8J6CB66"/>
<sequence length="640" mass="65049">MEPPGAAEIRARLGFQRRYDEDGAKLRLLVGQLGYDWTSYCERILDAQLAALAQSVQALRARALGVGGGGGCGGGGGGGGEARAALEKAVLQLVCACAPLAEHAPAAPLLAELAVLAAATSRECARAACEQRALVCALRSPARAALWLAHPPALDEALADAADQLCRRPCLVCPRWQEPGLRALCDAAACDARVAAAALGACRAAHWAHSRAGATADADAARALELSVAVHAALVDAVAPRRAAARARARAAGDDDDGGCDGGDGGGDARASGEASRDGARLRVAYATASAPTEAVGPLLGRLALHPSPASLRLLLAELRALAGDDEGASLGDTRAPRSNAARASHTMETGARPRRAAAAAPQLHAAWFALASCPVWQRLALRALARGGTDALCSAGVDGCPGTESAAAIVEGSADGGDTAHAHDTAVALIAWHAHPRARDVARRAALGAHLVACARALRASARAPAYADSGGLARAPLGQQLLLLAEGGALDAPARAADVAALGAHACRWRPQLAFAHALVLAADGAGAGALRGLLTAAVDGQRVIARTREACVRAEGALLRALYEAAEDVSARVLPARAELVAALDAESRRCAERVRELARSAAAAGKEEEACARAVEDADESCALVCRLLARRARTV</sequence>
<reference evidence="2" key="1">
    <citation type="submission" date="2021-05" db="EMBL/GenBank/DDBJ databases">
        <title>The genome of the haptophyte Pavlova lutheri (Diacronema luteri, Pavlovales) - a model for lipid biosynthesis in eukaryotic algae.</title>
        <authorList>
            <person name="Hulatt C.J."/>
            <person name="Posewitz M.C."/>
        </authorList>
    </citation>
    <scope>NUCLEOTIDE SEQUENCE</scope>
    <source>
        <strain evidence="2">NIVA-4/92</strain>
    </source>
</reference>
<organism evidence="2 3">
    <name type="scientific">Diacronema lutheri</name>
    <name type="common">Unicellular marine alga</name>
    <name type="synonym">Monochrysis lutheri</name>
    <dbReference type="NCBI Taxonomy" id="2081491"/>
    <lineage>
        <taxon>Eukaryota</taxon>
        <taxon>Haptista</taxon>
        <taxon>Haptophyta</taxon>
        <taxon>Pavlovophyceae</taxon>
        <taxon>Pavlovales</taxon>
        <taxon>Pavlovaceae</taxon>
        <taxon>Diacronema</taxon>
    </lineage>
</organism>
<name>A0A8J6CB66_DIALT</name>
<evidence type="ECO:0000313" key="3">
    <source>
        <dbReference type="Proteomes" id="UP000751190"/>
    </source>
</evidence>
<comment type="caution">
    <text evidence="2">The sequence shown here is derived from an EMBL/GenBank/DDBJ whole genome shotgun (WGS) entry which is preliminary data.</text>
</comment>